<dbReference type="PaxDb" id="3880-AES83674"/>
<dbReference type="EMBL" id="CM001218">
    <property type="protein sequence ID" value="KEH37906.1"/>
    <property type="molecule type" value="Genomic_DNA"/>
</dbReference>
<proteinExistence type="predicted"/>
<dbReference type="Proteomes" id="UP000002051">
    <property type="component" value="Chromosome 2"/>
</dbReference>
<sequence>MARPVLDLARPCQESQHHFGKTWQNDGTARATAGTAVSKKRVGLHTHTHLKLDRWVE</sequence>
<reference evidence="2" key="3">
    <citation type="submission" date="2015-04" db="UniProtKB">
        <authorList>
            <consortium name="EnsemblPlants"/>
        </authorList>
    </citation>
    <scope>IDENTIFICATION</scope>
    <source>
        <strain evidence="2">cv. Jemalong A17</strain>
    </source>
</reference>
<accession>G7ZWT6</accession>
<evidence type="ECO:0000313" key="3">
    <source>
        <dbReference type="Proteomes" id="UP000002051"/>
    </source>
</evidence>
<reference evidence="1 3" key="1">
    <citation type="journal article" date="2011" name="Nature">
        <title>The Medicago genome provides insight into the evolution of rhizobial symbioses.</title>
        <authorList>
            <person name="Young N.D."/>
            <person name="Debelle F."/>
            <person name="Oldroyd G.E."/>
            <person name="Geurts R."/>
            <person name="Cannon S.B."/>
            <person name="Udvardi M.K."/>
            <person name="Benedito V.A."/>
            <person name="Mayer K.F."/>
            <person name="Gouzy J."/>
            <person name="Schoof H."/>
            <person name="Van de Peer Y."/>
            <person name="Proost S."/>
            <person name="Cook D.R."/>
            <person name="Meyers B.C."/>
            <person name="Spannagl M."/>
            <person name="Cheung F."/>
            <person name="De Mita S."/>
            <person name="Krishnakumar V."/>
            <person name="Gundlach H."/>
            <person name="Zhou S."/>
            <person name="Mudge J."/>
            <person name="Bharti A.K."/>
            <person name="Murray J.D."/>
            <person name="Naoumkina M.A."/>
            <person name="Rosen B."/>
            <person name="Silverstein K.A."/>
            <person name="Tang H."/>
            <person name="Rombauts S."/>
            <person name="Zhao P.X."/>
            <person name="Zhou P."/>
            <person name="Barbe V."/>
            <person name="Bardou P."/>
            <person name="Bechner M."/>
            <person name="Bellec A."/>
            <person name="Berger A."/>
            <person name="Berges H."/>
            <person name="Bidwell S."/>
            <person name="Bisseling T."/>
            <person name="Choisne N."/>
            <person name="Couloux A."/>
            <person name="Denny R."/>
            <person name="Deshpande S."/>
            <person name="Dai X."/>
            <person name="Doyle J.J."/>
            <person name="Dudez A.M."/>
            <person name="Farmer A.D."/>
            <person name="Fouteau S."/>
            <person name="Franken C."/>
            <person name="Gibelin C."/>
            <person name="Gish J."/>
            <person name="Goldstein S."/>
            <person name="Gonzalez A.J."/>
            <person name="Green P.J."/>
            <person name="Hallab A."/>
            <person name="Hartog M."/>
            <person name="Hua A."/>
            <person name="Humphray S.J."/>
            <person name="Jeong D.H."/>
            <person name="Jing Y."/>
            <person name="Jocker A."/>
            <person name="Kenton S.M."/>
            <person name="Kim D.J."/>
            <person name="Klee K."/>
            <person name="Lai H."/>
            <person name="Lang C."/>
            <person name="Lin S."/>
            <person name="Macmil S.L."/>
            <person name="Magdelenat G."/>
            <person name="Matthews L."/>
            <person name="McCorrison J."/>
            <person name="Monaghan E.L."/>
            <person name="Mun J.H."/>
            <person name="Najar F.Z."/>
            <person name="Nicholson C."/>
            <person name="Noirot C."/>
            <person name="O'Bleness M."/>
            <person name="Paule C.R."/>
            <person name="Poulain J."/>
            <person name="Prion F."/>
            <person name="Qin B."/>
            <person name="Qu C."/>
            <person name="Retzel E.F."/>
            <person name="Riddle C."/>
            <person name="Sallet E."/>
            <person name="Samain S."/>
            <person name="Samson N."/>
            <person name="Sanders I."/>
            <person name="Saurat O."/>
            <person name="Scarpelli C."/>
            <person name="Schiex T."/>
            <person name="Segurens B."/>
            <person name="Severin A.J."/>
            <person name="Sherrier D.J."/>
            <person name="Shi R."/>
            <person name="Sims S."/>
            <person name="Singer S.R."/>
            <person name="Sinharoy S."/>
            <person name="Sterck L."/>
            <person name="Viollet A."/>
            <person name="Wang B.B."/>
            <person name="Wang K."/>
            <person name="Wang M."/>
            <person name="Wang X."/>
            <person name="Warfsmann J."/>
            <person name="Weissenbach J."/>
            <person name="White D.D."/>
            <person name="White J.D."/>
            <person name="Wiley G.B."/>
            <person name="Wincker P."/>
            <person name="Xing Y."/>
            <person name="Yang L."/>
            <person name="Yao Z."/>
            <person name="Ying F."/>
            <person name="Zhai J."/>
            <person name="Zhou L."/>
            <person name="Zuber A."/>
            <person name="Denarie J."/>
            <person name="Dixon R.A."/>
            <person name="May G.D."/>
            <person name="Schwartz D.C."/>
            <person name="Rogers J."/>
            <person name="Quetier F."/>
            <person name="Town C.D."/>
            <person name="Roe B.A."/>
        </authorList>
    </citation>
    <scope>NUCLEOTIDE SEQUENCE [LARGE SCALE GENOMIC DNA]</scope>
    <source>
        <strain evidence="1">A17</strain>
        <strain evidence="2 3">cv. Jemalong A17</strain>
    </source>
</reference>
<evidence type="ECO:0000313" key="1">
    <source>
        <dbReference type="EMBL" id="KEH37906.1"/>
    </source>
</evidence>
<keyword evidence="3" id="KW-1185">Reference proteome</keyword>
<evidence type="ECO:0000313" key="2">
    <source>
        <dbReference type="EnsemblPlants" id="KEH37906"/>
    </source>
</evidence>
<protein>
    <submittedName>
        <fullName evidence="1 2">Uncharacterized protein</fullName>
    </submittedName>
</protein>
<dbReference type="AlphaFoldDB" id="G7ZWT6"/>
<organism evidence="1 3">
    <name type="scientific">Medicago truncatula</name>
    <name type="common">Barrel medic</name>
    <name type="synonym">Medicago tribuloides</name>
    <dbReference type="NCBI Taxonomy" id="3880"/>
    <lineage>
        <taxon>Eukaryota</taxon>
        <taxon>Viridiplantae</taxon>
        <taxon>Streptophyta</taxon>
        <taxon>Embryophyta</taxon>
        <taxon>Tracheophyta</taxon>
        <taxon>Spermatophyta</taxon>
        <taxon>Magnoliopsida</taxon>
        <taxon>eudicotyledons</taxon>
        <taxon>Gunneridae</taxon>
        <taxon>Pentapetalae</taxon>
        <taxon>rosids</taxon>
        <taxon>fabids</taxon>
        <taxon>Fabales</taxon>
        <taxon>Fabaceae</taxon>
        <taxon>Papilionoideae</taxon>
        <taxon>50 kb inversion clade</taxon>
        <taxon>NPAAA clade</taxon>
        <taxon>Hologalegina</taxon>
        <taxon>IRL clade</taxon>
        <taxon>Trifolieae</taxon>
        <taxon>Medicago</taxon>
    </lineage>
</organism>
<reference evidence="1 3" key="2">
    <citation type="journal article" date="2014" name="BMC Genomics">
        <title>An improved genome release (version Mt4.0) for the model legume Medicago truncatula.</title>
        <authorList>
            <person name="Tang H."/>
            <person name="Krishnakumar V."/>
            <person name="Bidwell S."/>
            <person name="Rosen B."/>
            <person name="Chan A."/>
            <person name="Zhou S."/>
            <person name="Gentzbittel L."/>
            <person name="Childs K.L."/>
            <person name="Yandell M."/>
            <person name="Gundlach H."/>
            <person name="Mayer K.F."/>
            <person name="Schwartz D.C."/>
            <person name="Town C.D."/>
        </authorList>
    </citation>
    <scope>GENOME REANNOTATION</scope>
    <source>
        <strain evidence="1">A17</strain>
        <strain evidence="2 3">cv. Jemalong A17</strain>
    </source>
</reference>
<dbReference type="HOGENOM" id="CLU_2999463_0_0_1"/>
<dbReference type="EnsemblPlants" id="KEH37906">
    <property type="protein sequence ID" value="KEH37906"/>
    <property type="gene ID" value="MTR_2g450970"/>
</dbReference>
<name>G7ZWT6_MEDTR</name>
<gene>
    <name evidence="1" type="ordered locus">MTR_2g450970</name>
</gene>